<reference evidence="2" key="1">
    <citation type="submission" date="2025-08" db="UniProtKB">
        <authorList>
            <consortium name="RefSeq"/>
        </authorList>
    </citation>
    <scope>IDENTIFICATION</scope>
    <source>
        <strain evidence="2">15112-1751.03</strain>
        <tissue evidence="2">Whole Adult</tissue>
    </source>
</reference>
<evidence type="ECO:0000313" key="1">
    <source>
        <dbReference type="Proteomes" id="UP000515160"/>
    </source>
</evidence>
<evidence type="ECO:0000313" key="2">
    <source>
        <dbReference type="RefSeq" id="XP_034113735.2"/>
    </source>
</evidence>
<protein>
    <submittedName>
        <fullName evidence="2">Uncharacterized protein LOC117574159</fullName>
    </submittedName>
</protein>
<accession>A0A6P8XQZ2</accession>
<dbReference type="Proteomes" id="UP000515160">
    <property type="component" value="Chromosome 2R"/>
</dbReference>
<gene>
    <name evidence="2" type="primary">LOC117574159</name>
</gene>
<sequence>MAAQVLIVLLLAISWTHGLDLNSLENFNCRNHQPSTFDIETMEGLWYEAGRAPATPALACLNVTVPDSVDNGDIELYLEYIDTHDGSNRAVKEPKKFPWDDSASKGIFNVYYGSSKQPVVIYKVVVSEPSYITVICGYGTTYPFASVKIFTRLREVDNSTKVIIEELLAKSRYGSLFMWSEQSPDKCNAAARQLAFGVIPILAFLSLHILTKCWM</sequence>
<proteinExistence type="predicted"/>
<dbReference type="GeneID" id="117574159"/>
<name>A0A6P8XQZ2_DROAB</name>
<dbReference type="RefSeq" id="XP_034113735.2">
    <property type="nucleotide sequence ID" value="XM_034257844.2"/>
</dbReference>
<dbReference type="Gene3D" id="2.40.128.20">
    <property type="match status" value="1"/>
</dbReference>
<dbReference type="SUPFAM" id="SSF50814">
    <property type="entry name" value="Lipocalins"/>
    <property type="match status" value="1"/>
</dbReference>
<keyword evidence="1" id="KW-1185">Reference proteome</keyword>
<dbReference type="OrthoDB" id="8032801at2759"/>
<dbReference type="InterPro" id="IPR012674">
    <property type="entry name" value="Calycin"/>
</dbReference>
<organism evidence="1 2">
    <name type="scientific">Drosophila albomicans</name>
    <name type="common">Fruit fly</name>
    <dbReference type="NCBI Taxonomy" id="7291"/>
    <lineage>
        <taxon>Eukaryota</taxon>
        <taxon>Metazoa</taxon>
        <taxon>Ecdysozoa</taxon>
        <taxon>Arthropoda</taxon>
        <taxon>Hexapoda</taxon>
        <taxon>Insecta</taxon>
        <taxon>Pterygota</taxon>
        <taxon>Neoptera</taxon>
        <taxon>Endopterygota</taxon>
        <taxon>Diptera</taxon>
        <taxon>Brachycera</taxon>
        <taxon>Muscomorpha</taxon>
        <taxon>Ephydroidea</taxon>
        <taxon>Drosophilidae</taxon>
        <taxon>Drosophila</taxon>
    </lineage>
</organism>
<dbReference type="AlphaFoldDB" id="A0A6P8XQZ2"/>